<evidence type="ECO:0000256" key="8">
    <source>
        <dbReference type="ARBA" id="ARBA00023136"/>
    </source>
</evidence>
<organism evidence="12 13">
    <name type="scientific">Paraburkholderia solitsugae</name>
    <dbReference type="NCBI Taxonomy" id="2675748"/>
    <lineage>
        <taxon>Bacteria</taxon>
        <taxon>Pseudomonadati</taxon>
        <taxon>Pseudomonadota</taxon>
        <taxon>Betaproteobacteria</taxon>
        <taxon>Burkholderiales</taxon>
        <taxon>Burkholderiaceae</taxon>
        <taxon>Paraburkholderia</taxon>
    </lineage>
</organism>
<keyword evidence="3 9" id="KW-0349">Heme</keyword>
<proteinExistence type="predicted"/>
<accession>A0ABX2BL62</accession>
<feature type="domain" description="Cytochrome c" evidence="11">
    <location>
        <begin position="319"/>
        <end position="412"/>
    </location>
</feature>
<feature type="domain" description="Cytochrome c" evidence="11">
    <location>
        <begin position="176"/>
        <end position="285"/>
    </location>
</feature>
<evidence type="ECO:0000256" key="5">
    <source>
        <dbReference type="ARBA" id="ARBA00022729"/>
    </source>
</evidence>
<keyword evidence="10" id="KW-1133">Transmembrane helix</keyword>
<sequence>MLAIHSTGALAQSVAKSGASVDAHDTESELIHRGHLLAIASDCMACHTVADRGKAFSGGYGIVSPIGTIYSTNITPSKKDGIGDYTEAQFARALRDGVRADGAHLYPAMPYTSYAGLTDVDVHALYAYFMKGIEPVDSVPPKTTLPFPFNIRQSMIVWNLLFLKKQRFAINPNRSIEWNRGAYLTNVQAHCSACHTPRNALMAEDLDRAFSGAQLGPWYAPNITSDPVSGIGTWTDDELVAYLKTGHVVGKNQAAGGMAEAVQNSLQLLSTDDLKSIAVYLRSVRPIRTAGEGTPAFGYGGRGDAAASVDVGPSGTWVTAPTSGAVLYRGYCASCHRSDGSGSKDQSYPSLFHNTATGGANPSNLVAAILRGVDRKVGDTHVLMPDFGEDSYVQPLTNEQIAAISNYVLQHFGNPSVSVTPTDVAIARRGGPVPFLAWIQPFILPACFVLELLVIWLVIGRDVWRRRRARAKANVQEIAQ</sequence>
<evidence type="ECO:0000256" key="4">
    <source>
        <dbReference type="ARBA" id="ARBA00022723"/>
    </source>
</evidence>
<evidence type="ECO:0000259" key="11">
    <source>
        <dbReference type="PROSITE" id="PS51007"/>
    </source>
</evidence>
<dbReference type="InterPro" id="IPR014353">
    <property type="entry name" value="Membr-bd_ADH_cyt_c"/>
</dbReference>
<evidence type="ECO:0000313" key="13">
    <source>
        <dbReference type="Proteomes" id="UP000652198"/>
    </source>
</evidence>
<dbReference type="InterPro" id="IPR009056">
    <property type="entry name" value="Cyt_c-like_dom"/>
</dbReference>
<evidence type="ECO:0000256" key="7">
    <source>
        <dbReference type="ARBA" id="ARBA00023004"/>
    </source>
</evidence>
<reference evidence="12 13" key="1">
    <citation type="submission" date="2019-11" db="EMBL/GenBank/DDBJ databases">
        <title>Metabolism of dissolved organic matter in forest soils.</title>
        <authorList>
            <person name="Cyle K.T."/>
            <person name="Wilhelm R.C."/>
            <person name="Martinez C.E."/>
        </authorList>
    </citation>
    <scope>NUCLEOTIDE SEQUENCE [LARGE SCALE GENOMIC DNA]</scope>
    <source>
        <strain evidence="12 13">1N</strain>
    </source>
</reference>
<dbReference type="SUPFAM" id="SSF46626">
    <property type="entry name" value="Cytochrome c"/>
    <property type="match status" value="3"/>
</dbReference>
<protein>
    <submittedName>
        <fullName evidence="12">C-type cytochrome</fullName>
    </submittedName>
</protein>
<dbReference type="InterPro" id="IPR051459">
    <property type="entry name" value="Cytochrome_c-type_DH"/>
</dbReference>
<dbReference type="PROSITE" id="PS51007">
    <property type="entry name" value="CYTC"/>
    <property type="match status" value="3"/>
</dbReference>
<evidence type="ECO:0000256" key="10">
    <source>
        <dbReference type="SAM" id="Phobius"/>
    </source>
</evidence>
<evidence type="ECO:0000256" key="3">
    <source>
        <dbReference type="ARBA" id="ARBA00022617"/>
    </source>
</evidence>
<dbReference type="EMBL" id="WOEY01000017">
    <property type="protein sequence ID" value="NPT40528.1"/>
    <property type="molecule type" value="Genomic_DNA"/>
</dbReference>
<keyword evidence="13" id="KW-1185">Reference proteome</keyword>
<evidence type="ECO:0000256" key="1">
    <source>
        <dbReference type="ARBA" id="ARBA00004236"/>
    </source>
</evidence>
<dbReference type="PANTHER" id="PTHR35008:SF8">
    <property type="entry name" value="ALCOHOL DEHYDROGENASE CYTOCHROME C SUBUNIT"/>
    <property type="match status" value="1"/>
</dbReference>
<keyword evidence="5" id="KW-0732">Signal</keyword>
<dbReference type="Proteomes" id="UP000652198">
    <property type="component" value="Unassembled WGS sequence"/>
</dbReference>
<dbReference type="PANTHER" id="PTHR35008">
    <property type="entry name" value="BLL4482 PROTEIN-RELATED"/>
    <property type="match status" value="1"/>
</dbReference>
<gene>
    <name evidence="12" type="ORF">GNZ12_04225</name>
</gene>
<keyword evidence="4 9" id="KW-0479">Metal-binding</keyword>
<keyword evidence="8 10" id="KW-0472">Membrane</keyword>
<evidence type="ECO:0000256" key="9">
    <source>
        <dbReference type="PROSITE-ProRule" id="PRU00433"/>
    </source>
</evidence>
<dbReference type="Pfam" id="PF00034">
    <property type="entry name" value="Cytochrom_C"/>
    <property type="match status" value="2"/>
</dbReference>
<name>A0ABX2BL62_9BURK</name>
<feature type="transmembrane region" description="Helical" evidence="10">
    <location>
        <begin position="435"/>
        <end position="459"/>
    </location>
</feature>
<keyword evidence="2" id="KW-1003">Cell membrane</keyword>
<keyword evidence="7 9" id="KW-0408">Iron</keyword>
<keyword evidence="10" id="KW-0812">Transmembrane</keyword>
<comment type="subcellular location">
    <subcellularLocation>
        <location evidence="1">Cell membrane</location>
    </subcellularLocation>
</comment>
<feature type="domain" description="Cytochrome c" evidence="11">
    <location>
        <begin position="29"/>
        <end position="133"/>
    </location>
</feature>
<evidence type="ECO:0000313" key="12">
    <source>
        <dbReference type="EMBL" id="NPT40528.1"/>
    </source>
</evidence>
<keyword evidence="6" id="KW-0677">Repeat</keyword>
<evidence type="ECO:0000256" key="2">
    <source>
        <dbReference type="ARBA" id="ARBA00022475"/>
    </source>
</evidence>
<dbReference type="Gene3D" id="1.10.760.10">
    <property type="entry name" value="Cytochrome c-like domain"/>
    <property type="match status" value="2"/>
</dbReference>
<comment type="caution">
    <text evidence="12">The sequence shown here is derived from an EMBL/GenBank/DDBJ whole genome shotgun (WGS) entry which is preliminary data.</text>
</comment>
<evidence type="ECO:0000256" key="6">
    <source>
        <dbReference type="ARBA" id="ARBA00022737"/>
    </source>
</evidence>
<dbReference type="PIRSF" id="PIRSF000018">
    <property type="entry name" value="Mb_ADH_cyt_c"/>
    <property type="match status" value="1"/>
</dbReference>
<dbReference type="InterPro" id="IPR036909">
    <property type="entry name" value="Cyt_c-like_dom_sf"/>
</dbReference>